<evidence type="ECO:0000256" key="2">
    <source>
        <dbReference type="ARBA" id="ARBA00022692"/>
    </source>
</evidence>
<evidence type="ECO:0000313" key="9">
    <source>
        <dbReference type="Proteomes" id="UP000639338"/>
    </source>
</evidence>
<dbReference type="PROSITE" id="PS50850">
    <property type="entry name" value="MFS"/>
    <property type="match status" value="1"/>
</dbReference>
<comment type="subcellular location">
    <subcellularLocation>
        <location evidence="1">Membrane</location>
        <topology evidence="1">Multi-pass membrane protein</topology>
    </subcellularLocation>
</comment>
<dbReference type="CDD" id="cd17317">
    <property type="entry name" value="MFS_SLC22"/>
    <property type="match status" value="1"/>
</dbReference>
<gene>
    <name evidence="8" type="ORF">HCN44_006202</name>
</gene>
<keyword evidence="4 6" id="KW-0472">Membrane</keyword>
<feature type="transmembrane region" description="Helical" evidence="6">
    <location>
        <begin position="270"/>
        <end position="288"/>
    </location>
</feature>
<dbReference type="SUPFAM" id="SSF103473">
    <property type="entry name" value="MFS general substrate transporter"/>
    <property type="match status" value="1"/>
</dbReference>
<feature type="transmembrane region" description="Helical" evidence="6">
    <location>
        <begin position="36"/>
        <end position="53"/>
    </location>
</feature>
<dbReference type="InterPro" id="IPR005828">
    <property type="entry name" value="MFS_sugar_transport-like"/>
</dbReference>
<evidence type="ECO:0000256" key="6">
    <source>
        <dbReference type="SAM" id="Phobius"/>
    </source>
</evidence>
<dbReference type="Gene3D" id="1.20.1250.20">
    <property type="entry name" value="MFS general substrate transporter like domains"/>
    <property type="match status" value="1"/>
</dbReference>
<sequence length="562" mass="62549">MAKQDNDEEKASSSSTTTPPDHLLKALDELSEGSKFLWIVFCLTFTSLMFSGMQSMSYVFTTEIPPHWCEIPDLITANWTQEQIKNISSKDKCNKYDYDYEYLSQLGYEAALNYVKRLGKRPNSSSCDSFSYGNTDRSSIVAEWNLVCDRATDRANTYMALALGKLLGAAVFGVIADKYGRKPTLVIGIIMQIISGPLSAIVPWFWGYMFLRMVTGISLSAVGYPALTMLTEASGSRNRQWLGIAFNIGFPVGIIMLCGVAMFFYSWRQLQMAISIVTLILLFHAWYMPESPRWLISQNRRKEAEKIVTKFYGELEETTAIPMIESNDDNNKKDLINGDGPIKDTFVKNKLMGFTIIYTNPELRSRLFIMWISWLSSSISYWALALNADNFTQDRRIYVLIMALTEIPAYILPSIMLMFMGRRQAGALLYLIGAICLLCILGIPKTNNNAIMAVAVIGRFCLAAVYGIIILYTSELFPTVVRNSAIGTTSVMAQVGTVSAPYIADLLGAIAWWAPSTICGALALVAGLSSLALPETRGRPLADTVEEETAPDREGVSFRKCC</sequence>
<dbReference type="Proteomes" id="UP000639338">
    <property type="component" value="Unassembled WGS sequence"/>
</dbReference>
<dbReference type="InterPro" id="IPR036259">
    <property type="entry name" value="MFS_trans_sf"/>
</dbReference>
<evidence type="ECO:0000259" key="7">
    <source>
        <dbReference type="PROSITE" id="PS50850"/>
    </source>
</evidence>
<feature type="transmembrane region" description="Helical" evidence="6">
    <location>
        <begin position="450"/>
        <end position="472"/>
    </location>
</feature>
<dbReference type="GO" id="GO:0016020">
    <property type="term" value="C:membrane"/>
    <property type="evidence" value="ECO:0007669"/>
    <property type="project" value="UniProtKB-SubCell"/>
</dbReference>
<feature type="transmembrane region" description="Helical" evidence="6">
    <location>
        <begin position="242"/>
        <end position="264"/>
    </location>
</feature>
<dbReference type="InterPro" id="IPR020846">
    <property type="entry name" value="MFS_dom"/>
</dbReference>
<dbReference type="OrthoDB" id="2544694at2759"/>
<feature type="domain" description="Major facilitator superfamily (MFS) profile" evidence="7">
    <location>
        <begin position="112"/>
        <end position="538"/>
    </location>
</feature>
<dbReference type="PANTHER" id="PTHR24064">
    <property type="entry name" value="SOLUTE CARRIER FAMILY 22 MEMBER"/>
    <property type="match status" value="1"/>
</dbReference>
<evidence type="ECO:0000313" key="8">
    <source>
        <dbReference type="EMBL" id="KAF7997631.1"/>
    </source>
</evidence>
<evidence type="ECO:0000256" key="1">
    <source>
        <dbReference type="ARBA" id="ARBA00004141"/>
    </source>
</evidence>
<evidence type="ECO:0000256" key="5">
    <source>
        <dbReference type="SAM" id="MobiDB-lite"/>
    </source>
</evidence>
<keyword evidence="2 6" id="KW-0812">Transmembrane</keyword>
<evidence type="ECO:0000256" key="4">
    <source>
        <dbReference type="ARBA" id="ARBA00023136"/>
    </source>
</evidence>
<feature type="transmembrane region" description="Helical" evidence="6">
    <location>
        <begin position="185"/>
        <end position="206"/>
    </location>
</feature>
<keyword evidence="9" id="KW-1185">Reference proteome</keyword>
<feature type="transmembrane region" description="Helical" evidence="6">
    <location>
        <begin position="367"/>
        <end position="385"/>
    </location>
</feature>
<organism evidence="8 9">
    <name type="scientific">Aphidius gifuensis</name>
    <name type="common">Parasitoid wasp</name>
    <dbReference type="NCBI Taxonomy" id="684658"/>
    <lineage>
        <taxon>Eukaryota</taxon>
        <taxon>Metazoa</taxon>
        <taxon>Ecdysozoa</taxon>
        <taxon>Arthropoda</taxon>
        <taxon>Hexapoda</taxon>
        <taxon>Insecta</taxon>
        <taxon>Pterygota</taxon>
        <taxon>Neoptera</taxon>
        <taxon>Endopterygota</taxon>
        <taxon>Hymenoptera</taxon>
        <taxon>Apocrita</taxon>
        <taxon>Ichneumonoidea</taxon>
        <taxon>Braconidae</taxon>
        <taxon>Aphidiinae</taxon>
        <taxon>Aphidius</taxon>
    </lineage>
</organism>
<feature type="transmembrane region" description="Helical" evidence="6">
    <location>
        <begin position="510"/>
        <end position="533"/>
    </location>
</feature>
<dbReference type="GO" id="GO:0022857">
    <property type="term" value="F:transmembrane transporter activity"/>
    <property type="evidence" value="ECO:0007669"/>
    <property type="project" value="InterPro"/>
</dbReference>
<dbReference type="AlphaFoldDB" id="A0A834Y2W8"/>
<evidence type="ECO:0000256" key="3">
    <source>
        <dbReference type="ARBA" id="ARBA00022989"/>
    </source>
</evidence>
<accession>A0A834Y2W8</accession>
<feature type="transmembrane region" description="Helical" evidence="6">
    <location>
        <begin position="427"/>
        <end position="444"/>
    </location>
</feature>
<comment type="caution">
    <text evidence="8">The sequence shown here is derived from an EMBL/GenBank/DDBJ whole genome shotgun (WGS) entry which is preliminary data.</text>
</comment>
<proteinExistence type="predicted"/>
<name>A0A834Y2W8_APHGI</name>
<protein>
    <recommendedName>
        <fullName evidence="7">Major facilitator superfamily (MFS) profile domain-containing protein</fullName>
    </recommendedName>
</protein>
<feature type="transmembrane region" description="Helical" evidence="6">
    <location>
        <begin position="397"/>
        <end position="420"/>
    </location>
</feature>
<dbReference type="EMBL" id="JACMRX010000001">
    <property type="protein sequence ID" value="KAF7997631.1"/>
    <property type="molecule type" value="Genomic_DNA"/>
</dbReference>
<feature type="region of interest" description="Disordered" evidence="5">
    <location>
        <begin position="1"/>
        <end position="20"/>
    </location>
</feature>
<keyword evidence="3 6" id="KW-1133">Transmembrane helix</keyword>
<feature type="transmembrane region" description="Helical" evidence="6">
    <location>
        <begin position="212"/>
        <end position="230"/>
    </location>
</feature>
<reference evidence="8 9" key="1">
    <citation type="submission" date="2020-08" db="EMBL/GenBank/DDBJ databases">
        <title>Aphidius gifuensis genome sequencing and assembly.</title>
        <authorList>
            <person name="Du Z."/>
        </authorList>
    </citation>
    <scope>NUCLEOTIDE SEQUENCE [LARGE SCALE GENOMIC DNA]</scope>
    <source>
        <strain evidence="8">YNYX2018</strain>
        <tissue evidence="8">Adults</tissue>
    </source>
</reference>
<dbReference type="Pfam" id="PF00083">
    <property type="entry name" value="Sugar_tr"/>
    <property type="match status" value="1"/>
</dbReference>